<dbReference type="InterPro" id="IPR001214">
    <property type="entry name" value="SET_dom"/>
</dbReference>
<evidence type="ECO:0000259" key="1">
    <source>
        <dbReference type="PROSITE" id="PS50280"/>
    </source>
</evidence>
<dbReference type="EMBL" id="HACA01008229">
    <property type="protein sequence ID" value="CDW25590.1"/>
    <property type="molecule type" value="Transcribed_RNA"/>
</dbReference>
<dbReference type="GO" id="GO:0008170">
    <property type="term" value="F:N-methyltransferase activity"/>
    <property type="evidence" value="ECO:0007669"/>
    <property type="project" value="UniProtKB-ARBA"/>
</dbReference>
<dbReference type="Gene3D" id="2.170.270.10">
    <property type="entry name" value="SET domain"/>
    <property type="match status" value="1"/>
</dbReference>
<dbReference type="GO" id="GO:0008276">
    <property type="term" value="F:protein methyltransferase activity"/>
    <property type="evidence" value="ECO:0007669"/>
    <property type="project" value="UniProtKB-ARBA"/>
</dbReference>
<dbReference type="InterPro" id="IPR046341">
    <property type="entry name" value="SET_dom_sf"/>
</dbReference>
<proteinExistence type="predicted"/>
<feature type="non-terminal residue" evidence="2">
    <location>
        <position position="1"/>
    </location>
</feature>
<feature type="domain" description="SET" evidence="1">
    <location>
        <begin position="17"/>
        <end position="145"/>
    </location>
</feature>
<dbReference type="Pfam" id="PF00856">
    <property type="entry name" value="SET"/>
    <property type="match status" value="1"/>
</dbReference>
<dbReference type="OrthoDB" id="5952526at2759"/>
<sequence length="389" mass="44720">PEFGKIHKLLLQIAAITPLRFLLLNESQHWNQERNLHYSKIIRKDKSFFLEKDMSKTIMEDFDVDYDESIISQTLRQIFNNAKSLEKNGNDNSGLYFLYSLMNHNCISNTKSIIHCVKDDSSSAQIDVRALRPIKAGEEISTRYVSSNMGLPTRRELLLEHWGFTCNCSRCKDPSELGTYTSAVKCSSCQSGYFLPSLDLLKEWSCNSCSKGLSKIRLQMIINENTEKIRTATRSQGPKIDVLKELIVDLKDSLHENHFLILQVEYILVVLMSNSIPSLSSSIKNKNITINNIDPSIWKEYTALCEHIYYVMNKLDPGYSKNRGKILKDYIRALMNLAKIENNLGSINNVEFNKRKEMAKYFSKELIGCYKHEKFSSSKMKSNGNSFKL</sequence>
<dbReference type="InterPro" id="IPR053010">
    <property type="entry name" value="SET_SmydA-8"/>
</dbReference>
<dbReference type="InterPro" id="IPR011990">
    <property type="entry name" value="TPR-like_helical_dom_sf"/>
</dbReference>
<dbReference type="Gene3D" id="1.25.40.10">
    <property type="entry name" value="Tetratricopeptide repeat domain"/>
    <property type="match status" value="1"/>
</dbReference>
<organism evidence="2">
    <name type="scientific">Lepeophtheirus salmonis</name>
    <name type="common">Salmon louse</name>
    <name type="synonym">Caligus salmonis</name>
    <dbReference type="NCBI Taxonomy" id="72036"/>
    <lineage>
        <taxon>Eukaryota</taxon>
        <taxon>Metazoa</taxon>
        <taxon>Ecdysozoa</taxon>
        <taxon>Arthropoda</taxon>
        <taxon>Crustacea</taxon>
        <taxon>Multicrustacea</taxon>
        <taxon>Hexanauplia</taxon>
        <taxon>Copepoda</taxon>
        <taxon>Siphonostomatoida</taxon>
        <taxon>Caligidae</taxon>
        <taxon>Lepeophtheirus</taxon>
    </lineage>
</organism>
<dbReference type="PANTHER" id="PTHR46455">
    <property type="entry name" value="SET AND MYND DOMAIN CONTAINING, ARTHROPOD-SPECIFIC, MEMBER 4, ISOFORM A"/>
    <property type="match status" value="1"/>
</dbReference>
<dbReference type="PANTHER" id="PTHR46455:SF5">
    <property type="entry name" value="SET AND MYND DOMAIN CONTAINING, ARTHROPOD-SPECIFIC, MEMBER 4, ISOFORM A"/>
    <property type="match status" value="1"/>
</dbReference>
<evidence type="ECO:0000313" key="2">
    <source>
        <dbReference type="EMBL" id="CDW25590.1"/>
    </source>
</evidence>
<dbReference type="SUPFAM" id="SSF82199">
    <property type="entry name" value="SET domain"/>
    <property type="match status" value="1"/>
</dbReference>
<dbReference type="CDD" id="cd20071">
    <property type="entry name" value="SET_SMYD"/>
    <property type="match status" value="1"/>
</dbReference>
<name>A0A0K2TIE7_LEPSM</name>
<dbReference type="AlphaFoldDB" id="A0A0K2TIE7"/>
<dbReference type="PROSITE" id="PS50280">
    <property type="entry name" value="SET"/>
    <property type="match status" value="1"/>
</dbReference>
<accession>A0A0K2TIE7</accession>
<dbReference type="GO" id="GO:0008757">
    <property type="term" value="F:S-adenosylmethionine-dependent methyltransferase activity"/>
    <property type="evidence" value="ECO:0007669"/>
    <property type="project" value="UniProtKB-ARBA"/>
</dbReference>
<reference evidence="2" key="1">
    <citation type="submission" date="2014-05" db="EMBL/GenBank/DDBJ databases">
        <authorList>
            <person name="Chronopoulou M."/>
        </authorList>
    </citation>
    <scope>NUCLEOTIDE SEQUENCE</scope>
    <source>
        <tissue evidence="2">Whole organism</tissue>
    </source>
</reference>
<protein>
    <submittedName>
        <fullName evidence="2">Protein msta, isoform Alike [Nasonia vitripennis]</fullName>
    </submittedName>
</protein>